<reference evidence="3 4" key="1">
    <citation type="submission" date="2019-02" db="EMBL/GenBank/DDBJ databases">
        <title>Pedobacter sp. RP-1-14 sp. nov., isolated from Arctic soil.</title>
        <authorList>
            <person name="Dahal R.H."/>
        </authorList>
    </citation>
    <scope>NUCLEOTIDE SEQUENCE [LARGE SCALE GENOMIC DNA]</scope>
    <source>
        <strain evidence="3 4">RP-1-14</strain>
    </source>
</reference>
<keyword evidence="1" id="KW-0175">Coiled coil</keyword>
<dbReference type="EMBL" id="SJSL01000010">
    <property type="protein sequence ID" value="TCC96794.1"/>
    <property type="molecule type" value="Genomic_DNA"/>
</dbReference>
<dbReference type="OrthoDB" id="9816206at2"/>
<organism evidence="3 4">
    <name type="scientific">Pedobacter psychroterrae</name>
    <dbReference type="NCBI Taxonomy" id="2530453"/>
    <lineage>
        <taxon>Bacteria</taxon>
        <taxon>Pseudomonadati</taxon>
        <taxon>Bacteroidota</taxon>
        <taxon>Sphingobacteriia</taxon>
        <taxon>Sphingobacteriales</taxon>
        <taxon>Sphingobacteriaceae</taxon>
        <taxon>Pedobacter</taxon>
    </lineage>
</organism>
<dbReference type="RefSeq" id="WP_131598028.1">
    <property type="nucleotide sequence ID" value="NZ_SJSL01000010.1"/>
</dbReference>
<comment type="caution">
    <text evidence="3">The sequence shown here is derived from an EMBL/GenBank/DDBJ whole genome shotgun (WGS) entry which is preliminary data.</text>
</comment>
<evidence type="ECO:0000256" key="1">
    <source>
        <dbReference type="SAM" id="Coils"/>
    </source>
</evidence>
<feature type="coiled-coil region" evidence="1">
    <location>
        <begin position="121"/>
        <end position="148"/>
    </location>
</feature>
<sequence>MENTDKIMIPDEIIMNQIYFIRGHKVMLDSDLATLYEVETKQLKRQVKRNIDRFPEDFMFELTSEEYHFSRSQNGALKQGSNIKYSPMVFTEQGVAMLSSVLNSKRAIKVNIQIIRIFTRIRNILADNTDIRLEIEKIKNKLDNQDKNMEIVFRYLDELLEKQERPNPPRKQIGFKTDGLNQS</sequence>
<dbReference type="AlphaFoldDB" id="A0A4R0NE30"/>
<dbReference type="Proteomes" id="UP000293347">
    <property type="component" value="Unassembled WGS sequence"/>
</dbReference>
<dbReference type="InterPro" id="IPR018873">
    <property type="entry name" value="KilA-N_DNA-bd_domain"/>
</dbReference>
<keyword evidence="4" id="KW-1185">Reference proteome</keyword>
<accession>A0A4R0NE30</accession>
<name>A0A4R0NE30_9SPHI</name>
<feature type="domain" description="KilA-N DNA-binding" evidence="2">
    <location>
        <begin position="16"/>
        <end position="101"/>
    </location>
</feature>
<proteinExistence type="predicted"/>
<dbReference type="Pfam" id="PF10543">
    <property type="entry name" value="ORF6N"/>
    <property type="match status" value="1"/>
</dbReference>
<evidence type="ECO:0000313" key="3">
    <source>
        <dbReference type="EMBL" id="TCC96794.1"/>
    </source>
</evidence>
<evidence type="ECO:0000259" key="2">
    <source>
        <dbReference type="Pfam" id="PF10543"/>
    </source>
</evidence>
<evidence type="ECO:0000313" key="4">
    <source>
        <dbReference type="Proteomes" id="UP000293347"/>
    </source>
</evidence>
<gene>
    <name evidence="3" type="ORF">EZ437_20600</name>
</gene>
<protein>
    <submittedName>
        <fullName evidence="3">ORF6N domain-containing protein</fullName>
    </submittedName>
</protein>